<accession>A0A1T4T557</accession>
<proteinExistence type="predicted"/>
<dbReference type="Proteomes" id="UP000190135">
    <property type="component" value="Unassembled WGS sequence"/>
</dbReference>
<evidence type="ECO:0000313" key="3">
    <source>
        <dbReference type="Proteomes" id="UP000190135"/>
    </source>
</evidence>
<dbReference type="STRING" id="1365950.SAMN05428963_11967"/>
<gene>
    <name evidence="2" type="ORF">SAMN05428963_11967</name>
</gene>
<keyword evidence="1" id="KW-0812">Transmembrane</keyword>
<evidence type="ECO:0000256" key="1">
    <source>
        <dbReference type="SAM" id="Phobius"/>
    </source>
</evidence>
<sequence length="65" mass="7657">MGDFVGIWLPIILLIAVMVWLMQRSRRTMARHVAETEAINERILEANRDIVTELREIKLILRDRA</sequence>
<protein>
    <recommendedName>
        <fullName evidence="4">Phage shock protein B</fullName>
    </recommendedName>
</protein>
<dbReference type="EMBL" id="FUXL01000019">
    <property type="protein sequence ID" value="SKA35582.1"/>
    <property type="molecule type" value="Genomic_DNA"/>
</dbReference>
<evidence type="ECO:0000313" key="2">
    <source>
        <dbReference type="EMBL" id="SKA35582.1"/>
    </source>
</evidence>
<dbReference type="RefSeq" id="WP_078710146.1">
    <property type="nucleotide sequence ID" value="NZ_FUXL01000019.1"/>
</dbReference>
<dbReference type="AlphaFoldDB" id="A0A1T4T557"/>
<reference evidence="2 3" key="1">
    <citation type="submission" date="2017-02" db="EMBL/GenBank/DDBJ databases">
        <authorList>
            <person name="Peterson S.W."/>
        </authorList>
    </citation>
    <scope>NUCLEOTIDE SEQUENCE [LARGE SCALE GENOMIC DNA]</scope>
    <source>
        <strain evidence="2 3">USBA 369</strain>
    </source>
</reference>
<keyword evidence="1" id="KW-0472">Membrane</keyword>
<feature type="transmembrane region" description="Helical" evidence="1">
    <location>
        <begin position="6"/>
        <end position="22"/>
    </location>
</feature>
<evidence type="ECO:0008006" key="4">
    <source>
        <dbReference type="Google" id="ProtNLM"/>
    </source>
</evidence>
<keyword evidence="1" id="KW-1133">Transmembrane helix</keyword>
<organism evidence="2 3">
    <name type="scientific">Consotaella salsifontis</name>
    <dbReference type="NCBI Taxonomy" id="1365950"/>
    <lineage>
        <taxon>Bacteria</taxon>
        <taxon>Pseudomonadati</taxon>
        <taxon>Pseudomonadota</taxon>
        <taxon>Alphaproteobacteria</taxon>
        <taxon>Hyphomicrobiales</taxon>
        <taxon>Aurantimonadaceae</taxon>
        <taxon>Consotaella</taxon>
    </lineage>
</organism>
<keyword evidence="3" id="KW-1185">Reference proteome</keyword>
<name>A0A1T4T557_9HYPH</name>